<dbReference type="RefSeq" id="WP_009143684.1">
    <property type="nucleotide sequence ID" value="NZ_GL831019.1"/>
</dbReference>
<dbReference type="Proteomes" id="UP000018458">
    <property type="component" value="Unassembled WGS sequence"/>
</dbReference>
<name>E8LL96_SUCHY</name>
<dbReference type="AlphaFoldDB" id="E8LL96"/>
<proteinExistence type="predicted"/>
<keyword evidence="2" id="KW-1185">Reference proteome</keyword>
<dbReference type="HOGENOM" id="CLU_1165326_0_0_6"/>
<accession>E8LL96</accession>
<dbReference type="STRING" id="762983.HMPREF9444_01506"/>
<sequence length="238" mass="27914">MSSKNAEYYQDLLGFIDEALFVSAVIETQYFYKDPDGQIKPLLQNKHVATNGKQGFILRSQCSSDEEFEQKKEQLKIANKNLQWQTNRTPNPMTKYIQKILTLHEKLIGIQQTLQKEHQYIYTEMPTLDKNKQEYKTQRHKISSMVIEIFSILGRIEQLVEFCSEEQKKQIQKSKKPRIDNKKIQFFKKVLNKDPSLKTSTNATIQAALEAAGWKRKLKTRVPSEPTIARYRKQLENN</sequence>
<evidence type="ECO:0000313" key="1">
    <source>
        <dbReference type="EMBL" id="EFY06711.1"/>
    </source>
</evidence>
<comment type="caution">
    <text evidence="1">The sequence shown here is derived from an EMBL/GenBank/DDBJ whole genome shotgun (WGS) entry which is preliminary data.</text>
</comment>
<protein>
    <submittedName>
        <fullName evidence="1">Uncharacterized protein</fullName>
    </submittedName>
</protein>
<organism evidence="1 2">
    <name type="scientific">Succinatimonas hippei (strain DSM 22608 / JCM 16073 / KCTC 15190 / YIT 12066)</name>
    <dbReference type="NCBI Taxonomy" id="762983"/>
    <lineage>
        <taxon>Bacteria</taxon>
        <taxon>Pseudomonadati</taxon>
        <taxon>Pseudomonadota</taxon>
        <taxon>Gammaproteobacteria</taxon>
        <taxon>Aeromonadales</taxon>
        <taxon>Succinivibrionaceae</taxon>
        <taxon>Succinatimonas</taxon>
    </lineage>
</organism>
<evidence type="ECO:0000313" key="2">
    <source>
        <dbReference type="Proteomes" id="UP000018458"/>
    </source>
</evidence>
<dbReference type="EMBL" id="AEVO01000086">
    <property type="protein sequence ID" value="EFY06711.1"/>
    <property type="molecule type" value="Genomic_DNA"/>
</dbReference>
<gene>
    <name evidence="1" type="ORF">HMPREF9444_01506</name>
</gene>
<reference evidence="1 2" key="1">
    <citation type="submission" date="2011-01" db="EMBL/GenBank/DDBJ databases">
        <authorList>
            <person name="Weinstock G."/>
            <person name="Sodergren E."/>
            <person name="Clifton S."/>
            <person name="Fulton L."/>
            <person name="Fulton B."/>
            <person name="Courtney L."/>
            <person name="Fronick C."/>
            <person name="Harrison M."/>
            <person name="Strong C."/>
            <person name="Farmer C."/>
            <person name="Delahaunty K."/>
            <person name="Markovic C."/>
            <person name="Hall O."/>
            <person name="Minx P."/>
            <person name="Tomlinson C."/>
            <person name="Mitreva M."/>
            <person name="Hou S."/>
            <person name="Chen J."/>
            <person name="Wollam A."/>
            <person name="Pepin K.H."/>
            <person name="Johnson M."/>
            <person name="Bhonagiri V."/>
            <person name="Zhang X."/>
            <person name="Suruliraj S."/>
            <person name="Warren W."/>
            <person name="Chinwalla A."/>
            <person name="Mardis E.R."/>
            <person name="Wilson R.K."/>
        </authorList>
    </citation>
    <scope>NUCLEOTIDE SEQUENCE [LARGE SCALE GENOMIC DNA]</scope>
    <source>
        <strain evidence="2">DSM 22608 / JCM 16073 / KCTC 15190 / YIT 12066</strain>
    </source>
</reference>